<name>A0ABU2JZH2_9ACTN</name>
<protein>
    <submittedName>
        <fullName evidence="4">PQQ-dependent sugar dehydrogenase</fullName>
    </submittedName>
</protein>
<dbReference type="InterPro" id="IPR012938">
    <property type="entry name" value="Glc/Sorbosone_DH"/>
</dbReference>
<reference evidence="5" key="1">
    <citation type="submission" date="2023-07" db="EMBL/GenBank/DDBJ databases">
        <title>30 novel species of actinomycetes from the DSMZ collection.</title>
        <authorList>
            <person name="Nouioui I."/>
        </authorList>
    </citation>
    <scope>NUCLEOTIDE SEQUENCE [LARGE SCALE GENOMIC DNA]</scope>
    <source>
        <strain evidence="5">DSM 44915</strain>
    </source>
</reference>
<keyword evidence="2" id="KW-0732">Signal</keyword>
<dbReference type="PANTHER" id="PTHR19328">
    <property type="entry name" value="HEDGEHOG-INTERACTING PROTEIN"/>
    <property type="match status" value="1"/>
</dbReference>
<dbReference type="Proteomes" id="UP001183410">
    <property type="component" value="Unassembled WGS sequence"/>
</dbReference>
<dbReference type="RefSeq" id="WP_311670440.1">
    <property type="nucleotide sequence ID" value="NZ_JAVREO010000026.1"/>
</dbReference>
<evidence type="ECO:0000256" key="1">
    <source>
        <dbReference type="SAM" id="MobiDB-lite"/>
    </source>
</evidence>
<proteinExistence type="predicted"/>
<dbReference type="InterPro" id="IPR011041">
    <property type="entry name" value="Quinoprot_gluc/sorb_DH_b-prop"/>
</dbReference>
<comment type="caution">
    <text evidence="4">The sequence shown here is derived from an EMBL/GenBank/DDBJ whole genome shotgun (WGS) entry which is preliminary data.</text>
</comment>
<dbReference type="Pfam" id="PF07995">
    <property type="entry name" value="GSDH"/>
    <property type="match status" value="1"/>
</dbReference>
<feature type="region of interest" description="Disordered" evidence="1">
    <location>
        <begin position="30"/>
        <end position="88"/>
    </location>
</feature>
<organism evidence="4 5">
    <name type="scientific">Streptomyces chisholmiae</name>
    <dbReference type="NCBI Taxonomy" id="3075540"/>
    <lineage>
        <taxon>Bacteria</taxon>
        <taxon>Bacillati</taxon>
        <taxon>Actinomycetota</taxon>
        <taxon>Actinomycetes</taxon>
        <taxon>Kitasatosporales</taxon>
        <taxon>Streptomycetaceae</taxon>
        <taxon>Streptomyces</taxon>
    </lineage>
</organism>
<feature type="compositionally biased region" description="Polar residues" evidence="1">
    <location>
        <begin position="39"/>
        <end position="50"/>
    </location>
</feature>
<evidence type="ECO:0000313" key="4">
    <source>
        <dbReference type="EMBL" id="MDT0270374.1"/>
    </source>
</evidence>
<evidence type="ECO:0000313" key="5">
    <source>
        <dbReference type="Proteomes" id="UP001183410"/>
    </source>
</evidence>
<feature type="chain" id="PRO_5045607150" evidence="2">
    <location>
        <begin position="26"/>
        <end position="404"/>
    </location>
</feature>
<dbReference type="SUPFAM" id="SSF50952">
    <property type="entry name" value="Soluble quinoprotein glucose dehydrogenase"/>
    <property type="match status" value="1"/>
</dbReference>
<dbReference type="PROSITE" id="PS51257">
    <property type="entry name" value="PROKAR_LIPOPROTEIN"/>
    <property type="match status" value="1"/>
</dbReference>
<dbReference type="InterPro" id="IPR011042">
    <property type="entry name" value="6-blade_b-propeller_TolB-like"/>
</dbReference>
<gene>
    <name evidence="4" type="ORF">RM844_29290</name>
</gene>
<keyword evidence="5" id="KW-1185">Reference proteome</keyword>
<sequence length="404" mass="40057">MGERAGRRRPLARALLAATAGAALLAGCAGGPAADRAASQPTDPETSDTGGTDGQAGGPSEEPAAEEPPPEETAPPAPATGAATPAGAPVEGLDDACCVARLPDGDLLVGARTTGALTRVTPAGEVTPFGQVSGLTGNNAGELLGLAVDPAFEGDGGNGDGIYAFYSGADGNQLYRYLYQPDAEPGAQLGGSGSNVLRNVAAPLPRGDQRNGGVLAFGADGMLYVGTGDAGEAGLADDPDSPAGKILRLEPDGSVPDDQLSQGSPIYSRGHPEVLGMAWDERTELLWSVSRTAEGTVEVASNAPGSAGGDALHSWTTDEVEPAGLALVAGSLWVPSTVGPSLWRLPLAGAELAGAPQELLAGELPAPLAVLPGAEPDELRLLAGGGTDAAGEEGPGSLLGFTVE</sequence>
<feature type="compositionally biased region" description="Low complexity" evidence="1">
    <location>
        <begin position="79"/>
        <end position="88"/>
    </location>
</feature>
<feature type="domain" description="Glucose/Sorbosone dehydrogenase" evidence="3">
    <location>
        <begin position="99"/>
        <end position="300"/>
    </location>
</feature>
<evidence type="ECO:0000256" key="2">
    <source>
        <dbReference type="SAM" id="SignalP"/>
    </source>
</evidence>
<evidence type="ECO:0000259" key="3">
    <source>
        <dbReference type="Pfam" id="PF07995"/>
    </source>
</evidence>
<accession>A0ABU2JZH2</accession>
<dbReference type="EMBL" id="JAVREO010000026">
    <property type="protein sequence ID" value="MDT0270374.1"/>
    <property type="molecule type" value="Genomic_DNA"/>
</dbReference>
<feature type="signal peptide" evidence="2">
    <location>
        <begin position="1"/>
        <end position="25"/>
    </location>
</feature>
<dbReference type="PANTHER" id="PTHR19328:SF13">
    <property type="entry name" value="HIPL1 PROTEIN"/>
    <property type="match status" value="1"/>
</dbReference>
<dbReference type="Gene3D" id="2.120.10.30">
    <property type="entry name" value="TolB, C-terminal domain"/>
    <property type="match status" value="1"/>
</dbReference>